<name>A0A2P5E147_PARAD</name>
<dbReference type="EMBL" id="JXTB01000005">
    <property type="protein sequence ID" value="PON79264.1"/>
    <property type="molecule type" value="Genomic_DNA"/>
</dbReference>
<reference evidence="2" key="1">
    <citation type="submission" date="2016-06" db="EMBL/GenBank/DDBJ databases">
        <title>Parallel loss of symbiosis genes in relatives of nitrogen-fixing non-legume Parasponia.</title>
        <authorList>
            <person name="Van Velzen R."/>
            <person name="Holmer R."/>
            <person name="Bu F."/>
            <person name="Rutten L."/>
            <person name="Van Zeijl A."/>
            <person name="Liu W."/>
            <person name="Santuari L."/>
            <person name="Cao Q."/>
            <person name="Sharma T."/>
            <person name="Shen D."/>
            <person name="Roswanjaya Y."/>
            <person name="Wardhani T."/>
            <person name="Kalhor M.S."/>
            <person name="Jansen J."/>
            <person name="Van den Hoogen J."/>
            <person name="Gungor B."/>
            <person name="Hartog M."/>
            <person name="Hontelez J."/>
            <person name="Verver J."/>
            <person name="Yang W.-C."/>
            <person name="Schijlen E."/>
            <person name="Repin R."/>
            <person name="Schilthuizen M."/>
            <person name="Schranz E."/>
            <person name="Heidstra R."/>
            <person name="Miyata K."/>
            <person name="Fedorova E."/>
            <person name="Kohlen W."/>
            <person name="Bisseling T."/>
            <person name="Smit S."/>
            <person name="Geurts R."/>
        </authorList>
    </citation>
    <scope>NUCLEOTIDE SEQUENCE [LARGE SCALE GENOMIC DNA]</scope>
    <source>
        <strain evidence="2">cv. WU1-14</strain>
    </source>
</reference>
<sequence length="63" mass="6839">MDIHVMMVIDNPVSLDSLPRGVSVGASGHKRFGSSYSILVGDTAGTRELHRQILARRSEGGFR</sequence>
<dbReference type="AlphaFoldDB" id="A0A2P5E147"/>
<proteinExistence type="predicted"/>
<keyword evidence="2" id="KW-1185">Reference proteome</keyword>
<comment type="caution">
    <text evidence="1">The sequence shown here is derived from an EMBL/GenBank/DDBJ whole genome shotgun (WGS) entry which is preliminary data.</text>
</comment>
<gene>
    <name evidence="1" type="ORF">PanWU01x14_013800</name>
</gene>
<organism evidence="1 2">
    <name type="scientific">Parasponia andersonii</name>
    <name type="common">Sponia andersonii</name>
    <dbReference type="NCBI Taxonomy" id="3476"/>
    <lineage>
        <taxon>Eukaryota</taxon>
        <taxon>Viridiplantae</taxon>
        <taxon>Streptophyta</taxon>
        <taxon>Embryophyta</taxon>
        <taxon>Tracheophyta</taxon>
        <taxon>Spermatophyta</taxon>
        <taxon>Magnoliopsida</taxon>
        <taxon>eudicotyledons</taxon>
        <taxon>Gunneridae</taxon>
        <taxon>Pentapetalae</taxon>
        <taxon>rosids</taxon>
        <taxon>fabids</taxon>
        <taxon>Rosales</taxon>
        <taxon>Cannabaceae</taxon>
        <taxon>Parasponia</taxon>
    </lineage>
</organism>
<protein>
    <submittedName>
        <fullName evidence="1">Uncharacterized protein</fullName>
    </submittedName>
</protein>
<dbReference type="Proteomes" id="UP000237105">
    <property type="component" value="Unassembled WGS sequence"/>
</dbReference>
<accession>A0A2P5E147</accession>
<evidence type="ECO:0000313" key="1">
    <source>
        <dbReference type="EMBL" id="PON79264.1"/>
    </source>
</evidence>
<evidence type="ECO:0000313" key="2">
    <source>
        <dbReference type="Proteomes" id="UP000237105"/>
    </source>
</evidence>